<dbReference type="Pfam" id="PF00795">
    <property type="entry name" value="CN_hydrolase"/>
    <property type="match status" value="1"/>
</dbReference>
<accession>A0A384JDR1</accession>
<evidence type="ECO:0000313" key="3">
    <source>
        <dbReference type="Proteomes" id="UP000001798"/>
    </source>
</evidence>
<organism evidence="2 3">
    <name type="scientific">Botryotinia fuckeliana (strain B05.10)</name>
    <name type="common">Noble rot fungus</name>
    <name type="synonym">Botrytis cinerea</name>
    <dbReference type="NCBI Taxonomy" id="332648"/>
    <lineage>
        <taxon>Eukaryota</taxon>
        <taxon>Fungi</taxon>
        <taxon>Dikarya</taxon>
        <taxon>Ascomycota</taxon>
        <taxon>Pezizomycotina</taxon>
        <taxon>Leotiomycetes</taxon>
        <taxon>Helotiales</taxon>
        <taxon>Sclerotiniaceae</taxon>
        <taxon>Botrytis</taxon>
    </lineage>
</organism>
<dbReference type="VEuPathDB" id="FungiDB:Bcin03g09300"/>
<dbReference type="PANTHER" id="PTHR11750">
    <property type="entry name" value="PROTEIN N-TERMINAL AMIDASE"/>
    <property type="match status" value="1"/>
</dbReference>
<name>A0A384JDR1_BOTFB</name>
<dbReference type="SUPFAM" id="SSF56317">
    <property type="entry name" value="Carbon-nitrogen hydrolase"/>
    <property type="match status" value="1"/>
</dbReference>
<feature type="domain" description="CN hydrolase" evidence="1">
    <location>
        <begin position="1"/>
        <end position="279"/>
    </location>
</feature>
<proteinExistence type="predicted"/>
<evidence type="ECO:0000313" key="2">
    <source>
        <dbReference type="EMBL" id="ATZ48755.1"/>
    </source>
</evidence>
<dbReference type="PROSITE" id="PS50263">
    <property type="entry name" value="CN_HYDROLASE"/>
    <property type="match status" value="1"/>
</dbReference>
<dbReference type="GO" id="GO:0008418">
    <property type="term" value="F:protein-N-terminal asparagine amidohydrolase activity"/>
    <property type="evidence" value="ECO:0007669"/>
    <property type="project" value="InterPro"/>
</dbReference>
<dbReference type="InterPro" id="IPR036526">
    <property type="entry name" value="C-N_Hydrolase_sf"/>
</dbReference>
<dbReference type="Proteomes" id="UP000001798">
    <property type="component" value="Chromosome 3"/>
</dbReference>
<protein>
    <recommendedName>
        <fullName evidence="1">CN hydrolase domain-containing protein</fullName>
    </recommendedName>
</protein>
<dbReference type="AlphaFoldDB" id="A0A384JDR1"/>
<reference evidence="2 3" key="1">
    <citation type="journal article" date="2011" name="PLoS Genet.">
        <title>Genomic analysis of the necrotrophic fungal pathogens Sclerotinia sclerotiorum and Botrytis cinerea.</title>
        <authorList>
            <person name="Amselem J."/>
            <person name="Cuomo C.A."/>
            <person name="van Kan J.A."/>
            <person name="Viaud M."/>
            <person name="Benito E.P."/>
            <person name="Couloux A."/>
            <person name="Coutinho P.M."/>
            <person name="de Vries R.P."/>
            <person name="Dyer P.S."/>
            <person name="Fillinger S."/>
            <person name="Fournier E."/>
            <person name="Gout L."/>
            <person name="Hahn M."/>
            <person name="Kohn L."/>
            <person name="Lapalu N."/>
            <person name="Plummer K.M."/>
            <person name="Pradier J.M."/>
            <person name="Quevillon E."/>
            <person name="Sharon A."/>
            <person name="Simon A."/>
            <person name="ten Have A."/>
            <person name="Tudzynski B."/>
            <person name="Tudzynski P."/>
            <person name="Wincker P."/>
            <person name="Andrew M."/>
            <person name="Anthouard V."/>
            <person name="Beever R.E."/>
            <person name="Beffa R."/>
            <person name="Benoit I."/>
            <person name="Bouzid O."/>
            <person name="Brault B."/>
            <person name="Chen Z."/>
            <person name="Choquer M."/>
            <person name="Collemare J."/>
            <person name="Cotton P."/>
            <person name="Danchin E.G."/>
            <person name="Da Silva C."/>
            <person name="Gautier A."/>
            <person name="Giraud C."/>
            <person name="Giraud T."/>
            <person name="Gonzalez C."/>
            <person name="Grossetete S."/>
            <person name="Guldener U."/>
            <person name="Henrissat B."/>
            <person name="Howlett B.J."/>
            <person name="Kodira C."/>
            <person name="Kretschmer M."/>
            <person name="Lappartient A."/>
            <person name="Leroch M."/>
            <person name="Levis C."/>
            <person name="Mauceli E."/>
            <person name="Neuveglise C."/>
            <person name="Oeser B."/>
            <person name="Pearson M."/>
            <person name="Poulain J."/>
            <person name="Poussereau N."/>
            <person name="Quesneville H."/>
            <person name="Rascle C."/>
            <person name="Schumacher J."/>
            <person name="Segurens B."/>
            <person name="Sexton A."/>
            <person name="Silva E."/>
            <person name="Sirven C."/>
            <person name="Soanes D.M."/>
            <person name="Talbot N.J."/>
            <person name="Templeton M."/>
            <person name="Yandava C."/>
            <person name="Yarden O."/>
            <person name="Zeng Q."/>
            <person name="Rollins J.A."/>
            <person name="Lebrun M.H."/>
            <person name="Dickman M."/>
        </authorList>
    </citation>
    <scope>NUCLEOTIDE SEQUENCE [LARGE SCALE GENOMIC DNA]</scope>
    <source>
        <strain evidence="2 3">B05.10</strain>
    </source>
</reference>
<dbReference type="OrthoDB" id="201515at2759"/>
<dbReference type="GeneID" id="5426912"/>
<dbReference type="GO" id="GO:0030163">
    <property type="term" value="P:protein catabolic process"/>
    <property type="evidence" value="ECO:0007669"/>
    <property type="project" value="TreeGrafter"/>
</dbReference>
<dbReference type="InterPro" id="IPR039703">
    <property type="entry name" value="Nta1"/>
</dbReference>
<gene>
    <name evidence="2" type="ORF">BCIN_03g09300</name>
</gene>
<dbReference type="EMBL" id="CP009807">
    <property type="protein sequence ID" value="ATZ48755.1"/>
    <property type="molecule type" value="Genomic_DNA"/>
</dbReference>
<reference evidence="2 3" key="2">
    <citation type="journal article" date="2012" name="Eukaryot. Cell">
        <title>Genome update of Botrytis cinerea strains B05.10 and T4.</title>
        <authorList>
            <person name="Staats M."/>
            <person name="van Kan J.A."/>
        </authorList>
    </citation>
    <scope>NUCLEOTIDE SEQUENCE [LARGE SCALE GENOMIC DNA]</scope>
    <source>
        <strain evidence="2 3">B05.10</strain>
    </source>
</reference>
<dbReference type="RefSeq" id="XP_024548052.1">
    <property type="nucleotide sequence ID" value="XM_024692277.1"/>
</dbReference>
<dbReference type="GO" id="GO:0070773">
    <property type="term" value="F:protein-N-terminal glutamine amidohydrolase activity"/>
    <property type="evidence" value="ECO:0007669"/>
    <property type="project" value="InterPro"/>
</dbReference>
<reference evidence="2 3" key="3">
    <citation type="journal article" date="2017" name="Mol. Plant Pathol.">
        <title>A gapless genome sequence of the fungus Botrytis cinerea.</title>
        <authorList>
            <person name="Van Kan J.A."/>
            <person name="Stassen J.H."/>
            <person name="Mosbach A."/>
            <person name="Van Der Lee T.A."/>
            <person name="Faino L."/>
            <person name="Farmer A.D."/>
            <person name="Papasotiriou D.G."/>
            <person name="Zhou S."/>
            <person name="Seidl M.F."/>
            <person name="Cottam E."/>
            <person name="Edel D."/>
            <person name="Hahn M."/>
            <person name="Schwartz D.C."/>
            <person name="Dietrich R.A."/>
            <person name="Widdison S."/>
            <person name="Scalliet G."/>
        </authorList>
    </citation>
    <scope>NUCLEOTIDE SEQUENCE [LARGE SCALE GENOMIC DNA]</scope>
    <source>
        <strain evidence="2 3">B05.10</strain>
    </source>
</reference>
<evidence type="ECO:0000259" key="1">
    <source>
        <dbReference type="PROSITE" id="PS50263"/>
    </source>
</evidence>
<sequence>MRIACLQFDPQVGDVKNNFTKADAILAKAKPEDLDLLVLPEMAFSGYNFSSLEQITPYLEPTTSGVTSSWARTAALRHNCIVTVGYPEKVGDLSSGSTNSKCYNSTVTMDKDGKTIANYRKSFLYYTDETWAHEGSGFFDGDIEGLGTVAMGICMDLNPYKFETPWNACEFAFHVLQKKANLVIMSMAWLTRQDQLPYSLLAREPDMDTISYWISRLKPIIEASRTEEIIIVLANRCGAEGESTYAGTSTILGIKGGEVNVYGILGRGEEKLLIVDTDQHPMAKIISGTK</sequence>
<keyword evidence="3" id="KW-1185">Reference proteome</keyword>
<dbReference type="PANTHER" id="PTHR11750:SF26">
    <property type="entry name" value="PROTEIN N-TERMINAL AMIDASE"/>
    <property type="match status" value="1"/>
</dbReference>
<dbReference type="KEGG" id="bfu:BCIN_03g09300"/>
<dbReference type="InterPro" id="IPR003010">
    <property type="entry name" value="C-N_Hydrolase"/>
</dbReference>
<dbReference type="CDD" id="cd07566">
    <property type="entry name" value="ScNTA1_like"/>
    <property type="match status" value="1"/>
</dbReference>
<dbReference type="Gene3D" id="3.60.110.10">
    <property type="entry name" value="Carbon-nitrogen hydrolase"/>
    <property type="match status" value="1"/>
</dbReference>